<dbReference type="Proteomes" id="UP000765509">
    <property type="component" value="Unassembled WGS sequence"/>
</dbReference>
<proteinExistence type="predicted"/>
<evidence type="ECO:0000313" key="1">
    <source>
        <dbReference type="EMBL" id="MBW0503299.1"/>
    </source>
</evidence>
<evidence type="ECO:0000313" key="2">
    <source>
        <dbReference type="Proteomes" id="UP000765509"/>
    </source>
</evidence>
<name>A0A9Q3DH73_9BASI</name>
<reference evidence="1" key="1">
    <citation type="submission" date="2021-03" db="EMBL/GenBank/DDBJ databases">
        <title>Draft genome sequence of rust myrtle Austropuccinia psidii MF-1, a brazilian biotype.</title>
        <authorList>
            <person name="Quecine M.C."/>
            <person name="Pachon D.M.R."/>
            <person name="Bonatelli M.L."/>
            <person name="Correr F.H."/>
            <person name="Franceschini L.M."/>
            <person name="Leite T.F."/>
            <person name="Margarido G.R.A."/>
            <person name="Almeida C.A."/>
            <person name="Ferrarezi J.A."/>
            <person name="Labate C.A."/>
        </authorList>
    </citation>
    <scope>NUCLEOTIDE SEQUENCE</scope>
    <source>
        <strain evidence="1">MF-1</strain>
    </source>
</reference>
<organism evidence="1 2">
    <name type="scientific">Austropuccinia psidii MF-1</name>
    <dbReference type="NCBI Taxonomy" id="1389203"/>
    <lineage>
        <taxon>Eukaryota</taxon>
        <taxon>Fungi</taxon>
        <taxon>Dikarya</taxon>
        <taxon>Basidiomycota</taxon>
        <taxon>Pucciniomycotina</taxon>
        <taxon>Pucciniomycetes</taxon>
        <taxon>Pucciniales</taxon>
        <taxon>Sphaerophragmiaceae</taxon>
        <taxon>Austropuccinia</taxon>
    </lineage>
</organism>
<gene>
    <name evidence="1" type="ORF">O181_043014</name>
</gene>
<accession>A0A9Q3DH73</accession>
<comment type="caution">
    <text evidence="1">The sequence shown here is derived from an EMBL/GenBank/DDBJ whole genome shotgun (WGS) entry which is preliminary data.</text>
</comment>
<protein>
    <submittedName>
        <fullName evidence="1">Uncharacterized protein</fullName>
    </submittedName>
</protein>
<dbReference type="AlphaFoldDB" id="A0A9Q3DH73"/>
<dbReference type="EMBL" id="AVOT02017292">
    <property type="protein sequence ID" value="MBW0503299.1"/>
    <property type="molecule type" value="Genomic_DNA"/>
</dbReference>
<keyword evidence="2" id="KW-1185">Reference proteome</keyword>
<sequence length="96" mass="11247">METEISWIEEKEVWANYNNPQEANENPDGFLKIIPEPFPDISTIALPYIEFENIFEKENSPSETVKSHPWKELPGFNLTKYEFLELLTWDGIEGNL</sequence>